<dbReference type="InterPro" id="IPR017853">
    <property type="entry name" value="GH"/>
</dbReference>
<protein>
    <submittedName>
        <fullName evidence="2">Alpha-galactosidase</fullName>
    </submittedName>
</protein>
<comment type="caution">
    <text evidence="2">The sequence shown here is derived from an EMBL/GenBank/DDBJ whole genome shotgun (WGS) entry which is preliminary data.</text>
</comment>
<accession>A0A4Q5AS22</accession>
<organism evidence="2 3">
    <name type="scientific">Bifidobacterium pseudolongum subsp. globosum</name>
    <dbReference type="NCBI Taxonomy" id="1690"/>
    <lineage>
        <taxon>Bacteria</taxon>
        <taxon>Bacillati</taxon>
        <taxon>Actinomycetota</taxon>
        <taxon>Actinomycetes</taxon>
        <taxon>Bifidobacteriales</taxon>
        <taxon>Bifidobacteriaceae</taxon>
        <taxon>Bifidobacterium</taxon>
    </lineage>
</organism>
<dbReference type="SUPFAM" id="SSF51445">
    <property type="entry name" value="(Trans)glycosidases"/>
    <property type="match status" value="1"/>
</dbReference>
<dbReference type="InterPro" id="IPR013785">
    <property type="entry name" value="Aldolase_TIM"/>
</dbReference>
<dbReference type="RefSeq" id="WP_240830096.1">
    <property type="nucleotide sequence ID" value="NZ_RYUU01000001.1"/>
</dbReference>
<dbReference type="Gene3D" id="3.20.20.70">
    <property type="entry name" value="Aldolase class I"/>
    <property type="match status" value="1"/>
</dbReference>
<dbReference type="Pfam" id="PF05691">
    <property type="entry name" value="Raffinose_syn"/>
    <property type="match status" value="2"/>
</dbReference>
<dbReference type="EMBL" id="RYUW01000027">
    <property type="protein sequence ID" value="RYQ34282.1"/>
    <property type="molecule type" value="Genomic_DNA"/>
</dbReference>
<evidence type="ECO:0000313" key="2">
    <source>
        <dbReference type="EMBL" id="RYQ34282.1"/>
    </source>
</evidence>
<dbReference type="Proteomes" id="UP000292382">
    <property type="component" value="Unassembled WGS sequence"/>
</dbReference>
<name>A0A4Q5AS22_9BIFI</name>
<proteinExistence type="predicted"/>
<evidence type="ECO:0000256" key="1">
    <source>
        <dbReference type="ARBA" id="ARBA00023277"/>
    </source>
</evidence>
<dbReference type="InterPro" id="IPR008811">
    <property type="entry name" value="Glycosyl_hydrolases_36"/>
</dbReference>
<evidence type="ECO:0000313" key="3">
    <source>
        <dbReference type="Proteomes" id="UP000292382"/>
    </source>
</evidence>
<reference evidence="2 3" key="1">
    <citation type="submission" date="2018-12" db="EMBL/GenBank/DDBJ databases">
        <title>Unveiling genomic diversity among members of the Bifidobacterium pseudolongum species, a widely distributed gut commensal of the animal kingdom.</title>
        <authorList>
            <person name="Lugli G.A."/>
            <person name="Duranti S."/>
            <person name="Albert K."/>
            <person name="Mancabelli L."/>
            <person name="Napoli S."/>
            <person name="Viappiani A."/>
            <person name="Anzalone R."/>
            <person name="Longhi G."/>
            <person name="Milani C."/>
            <person name="Turroni F."/>
            <person name="Alessandri G."/>
            <person name="Sela D.A."/>
            <person name="Van Sinderen D."/>
            <person name="Ventura M."/>
        </authorList>
    </citation>
    <scope>NUCLEOTIDE SEQUENCE [LARGE SCALE GENOMIC DNA]</scope>
    <source>
        <strain evidence="2 3">2003B</strain>
    </source>
</reference>
<dbReference type="PANTHER" id="PTHR31268">
    <property type="match status" value="1"/>
</dbReference>
<dbReference type="PANTHER" id="PTHR31268:SF32">
    <property type="entry name" value="GALACTINOL--SUCROSE GALACTOSYLTRANSFERASE 2-RELATED"/>
    <property type="match status" value="1"/>
</dbReference>
<dbReference type="AlphaFoldDB" id="A0A4Q5AS22"/>
<keyword evidence="1" id="KW-0119">Carbohydrate metabolism</keyword>
<sequence>MEMISECTVERVTAHTEFGPACELREQVLSRSSATWYASRNAGEGDTCEIGVHELYIDAQLPVENPILEHESFRVGQSLAAVLELPSEILPEPKSGILCLYQHKEWWMRPIWVHSLADVPARTQMIMWRSRGGTWCVLLAVCDGEMRADLCAGESASQISASLSVNQASRTVIRGLALVSAAGNDPYALVDACVQAIAQRNGLAMHESRPFPEALRGLGWCTWDSLGQQVSELAIFEKMREFQAKQVPVSWVLIDDGWSETANGKLTGLRANEQRFPHGLAHTIRTLKTEFGVRHVGVWQAFQGYWQGVEPESTAARELDGTLEHLPNSMLIPCADQSRSAEFWHVWDTQLQVAGIDFVKVDSQSTTSLLARGVESFGSLRERHAALDSVTGQLFDGALINCMGMAPESYWSRPSSPIARTSDDFFPNIPESLAEHAIENAYCSLLIGCLCYCDWDMFWTRHPHARTHMLLRWISGGPIYCSDKLGETDSDLLAPLFDADGNLTHPDGVGVPVLDSLLADPVHGDVPLGIRNTFHGDEVLLFVGLNADAPQTAHIRATESALAVLDPETGARIRLEPSDELAITLNYGDCALRVLQRL</sequence>
<gene>
    <name evidence="2" type="ORF">PG2003B_1724</name>
</gene>